<dbReference type="Proteomes" id="UP000267821">
    <property type="component" value="Unassembled WGS sequence"/>
</dbReference>
<reference evidence="2 3" key="1">
    <citation type="journal article" date="2018" name="Nat. Ecol. Evol.">
        <title>Pezizomycetes genomes reveal the molecular basis of ectomycorrhizal truffle lifestyle.</title>
        <authorList>
            <person name="Murat C."/>
            <person name="Payen T."/>
            <person name="Noel B."/>
            <person name="Kuo A."/>
            <person name="Morin E."/>
            <person name="Chen J."/>
            <person name="Kohler A."/>
            <person name="Krizsan K."/>
            <person name="Balestrini R."/>
            <person name="Da Silva C."/>
            <person name="Montanini B."/>
            <person name="Hainaut M."/>
            <person name="Levati E."/>
            <person name="Barry K.W."/>
            <person name="Belfiori B."/>
            <person name="Cichocki N."/>
            <person name="Clum A."/>
            <person name="Dockter R.B."/>
            <person name="Fauchery L."/>
            <person name="Guy J."/>
            <person name="Iotti M."/>
            <person name="Le Tacon F."/>
            <person name="Lindquist E.A."/>
            <person name="Lipzen A."/>
            <person name="Malagnac F."/>
            <person name="Mello A."/>
            <person name="Molinier V."/>
            <person name="Miyauchi S."/>
            <person name="Poulain J."/>
            <person name="Riccioni C."/>
            <person name="Rubini A."/>
            <person name="Sitrit Y."/>
            <person name="Splivallo R."/>
            <person name="Traeger S."/>
            <person name="Wang M."/>
            <person name="Zifcakova L."/>
            <person name="Wipf D."/>
            <person name="Zambonelli A."/>
            <person name="Paolocci F."/>
            <person name="Nowrousian M."/>
            <person name="Ottonello S."/>
            <person name="Baldrian P."/>
            <person name="Spatafora J.W."/>
            <person name="Henrissat B."/>
            <person name="Nagy L.G."/>
            <person name="Aury J.M."/>
            <person name="Wincker P."/>
            <person name="Grigoriev I.V."/>
            <person name="Bonfante P."/>
            <person name="Martin F.M."/>
        </authorList>
    </citation>
    <scope>NUCLEOTIDE SEQUENCE [LARGE SCALE GENOMIC DNA]</scope>
    <source>
        <strain evidence="2 3">ATCC MYA-4762</strain>
    </source>
</reference>
<keyword evidence="3" id="KW-1185">Reference proteome</keyword>
<dbReference type="AlphaFoldDB" id="A0A3N4LUK7"/>
<name>A0A3N4LUK7_9PEZI</name>
<evidence type="ECO:0000256" key="1">
    <source>
        <dbReference type="SAM" id="MobiDB-lite"/>
    </source>
</evidence>
<evidence type="ECO:0000313" key="2">
    <source>
        <dbReference type="EMBL" id="RPB24331.1"/>
    </source>
</evidence>
<feature type="compositionally biased region" description="Basic and acidic residues" evidence="1">
    <location>
        <begin position="31"/>
        <end position="41"/>
    </location>
</feature>
<proteinExistence type="predicted"/>
<dbReference type="InParanoid" id="A0A3N4LUK7"/>
<dbReference type="OrthoDB" id="10538283at2759"/>
<organism evidence="2 3">
    <name type="scientific">Terfezia boudieri ATCC MYA-4762</name>
    <dbReference type="NCBI Taxonomy" id="1051890"/>
    <lineage>
        <taxon>Eukaryota</taxon>
        <taxon>Fungi</taxon>
        <taxon>Dikarya</taxon>
        <taxon>Ascomycota</taxon>
        <taxon>Pezizomycotina</taxon>
        <taxon>Pezizomycetes</taxon>
        <taxon>Pezizales</taxon>
        <taxon>Pezizaceae</taxon>
        <taxon>Terfezia</taxon>
    </lineage>
</organism>
<evidence type="ECO:0000313" key="3">
    <source>
        <dbReference type="Proteomes" id="UP000267821"/>
    </source>
</evidence>
<accession>A0A3N4LUK7</accession>
<dbReference type="EMBL" id="ML121542">
    <property type="protein sequence ID" value="RPB24331.1"/>
    <property type="molecule type" value="Genomic_DNA"/>
</dbReference>
<feature type="compositionally biased region" description="Basic and acidic residues" evidence="1">
    <location>
        <begin position="1"/>
        <end position="24"/>
    </location>
</feature>
<protein>
    <submittedName>
        <fullName evidence="2">Uncharacterized protein</fullName>
    </submittedName>
</protein>
<feature type="region of interest" description="Disordered" evidence="1">
    <location>
        <begin position="1"/>
        <end position="50"/>
    </location>
</feature>
<gene>
    <name evidence="2" type="ORF">L211DRAFT_192678</name>
</gene>
<sequence length="120" mass="13021">MKKIEDKMSSQADRIRVPKEEGGKRLRKKAKNPEVKARRGGDGASSRKGSREICKRIVGGWDWISDFSGGGLLLGFFFLLVDDGVRGQQGRGLTFGASVAGLCAKNRRTLPVDSEGNAAR</sequence>